<accession>A0A941ED62</accession>
<dbReference type="AlphaFoldDB" id="A0A941ED62"/>
<dbReference type="SUPFAM" id="SSF48371">
    <property type="entry name" value="ARM repeat"/>
    <property type="match status" value="1"/>
</dbReference>
<dbReference type="EMBL" id="JAGSOH010000053">
    <property type="protein sequence ID" value="MBR7828288.1"/>
    <property type="molecule type" value="Genomic_DNA"/>
</dbReference>
<dbReference type="InterPro" id="IPR016024">
    <property type="entry name" value="ARM-type_fold"/>
</dbReference>
<gene>
    <name evidence="1" type="ORF">KDK95_18385</name>
</gene>
<protein>
    <recommendedName>
        <fullName evidence="3">PBS lyase</fullName>
    </recommendedName>
</protein>
<proteinExistence type="predicted"/>
<sequence length="700" mass="75380">MFADLFDIEWASLTHAYGSAEDVPDILQGLVSDDPDEREIALDRFHGAVHHQGDIYDSTVACLPFLFDAVADATVAGRGAVAELFVSIGESTVGSPRARGDDEADWAVPYRQAETLIRTRAVEFVAWLADEDAQVRSAAVAALAHFTAQPMETLRLFMHRLALEPVVESRIAIITAAADVAVRTPEVGDQVAEWLLEVVGGDADPGTRLAALVHLARSAPERRVEDLTGRAVRLLGEISAHPGYNAPPIDDRPATPTLVGAVRVTFAPEREGRADAWTADLVRVLHDALAERVADRIALIVDQLRQPEPGRRVDALRMGSQLIGRWRGPFENLVRLIGCQLDAPEHPVRYMAALALQDTYELATPAADTLAAQVVAAGPEAWVSPDRKVQDSYRMMLLALARLGDPRAVPGIIAALDSGAETSMLVQTLGQYRDYRHKFTPRLLSRLATVQAEIDPARRNSISNMLTAARQLGAAEALPDVTRILDIAMRSENHTIIQSALHTLKSQGTAAQPSLVHVQRLTDHADAHIALPAIEIAWAITHDLEAFLCDLRPRIDGTDQRAAGLAAQCAGAAGTGAAPLAGSIRVLAGSEDLWTRVRASTALVKISASADALLPVLVAAWQENAHTRTLIAECIGSLGAQASDFLPLLRAELADPRRYTFRQGLWSNSNVPSDERLLAACVDAVERIAWPSSTESAGSS</sequence>
<dbReference type="RefSeq" id="WP_212519426.1">
    <property type="nucleotide sequence ID" value="NZ_JAGSOH010000053.1"/>
</dbReference>
<reference evidence="1" key="1">
    <citation type="submission" date="2021-04" db="EMBL/GenBank/DDBJ databases">
        <title>Genome based classification of Actinospica acidithermotolerans sp. nov., an actinobacterium isolated from an Indonesian hot spring.</title>
        <authorList>
            <person name="Kusuma A.B."/>
            <person name="Putra K.E."/>
            <person name="Nafisah S."/>
            <person name="Loh J."/>
            <person name="Nouioui I."/>
            <person name="Goodfellow M."/>
        </authorList>
    </citation>
    <scope>NUCLEOTIDE SEQUENCE</scope>
    <source>
        <strain evidence="1">MGRD01-02</strain>
    </source>
</reference>
<comment type="caution">
    <text evidence="1">The sequence shown here is derived from an EMBL/GenBank/DDBJ whole genome shotgun (WGS) entry which is preliminary data.</text>
</comment>
<dbReference type="Gene3D" id="1.25.10.10">
    <property type="entry name" value="Leucine-rich Repeat Variant"/>
    <property type="match status" value="1"/>
</dbReference>
<evidence type="ECO:0000313" key="1">
    <source>
        <dbReference type="EMBL" id="MBR7828288.1"/>
    </source>
</evidence>
<name>A0A941ED62_9ACTN</name>
<organism evidence="1 2">
    <name type="scientific">Actinospica acidithermotolerans</name>
    <dbReference type="NCBI Taxonomy" id="2828514"/>
    <lineage>
        <taxon>Bacteria</taxon>
        <taxon>Bacillati</taxon>
        <taxon>Actinomycetota</taxon>
        <taxon>Actinomycetes</taxon>
        <taxon>Catenulisporales</taxon>
        <taxon>Actinospicaceae</taxon>
        <taxon>Actinospica</taxon>
    </lineage>
</organism>
<dbReference type="InterPro" id="IPR011989">
    <property type="entry name" value="ARM-like"/>
</dbReference>
<evidence type="ECO:0000313" key="2">
    <source>
        <dbReference type="Proteomes" id="UP000676325"/>
    </source>
</evidence>
<keyword evidence="2" id="KW-1185">Reference proteome</keyword>
<dbReference type="Proteomes" id="UP000676325">
    <property type="component" value="Unassembled WGS sequence"/>
</dbReference>
<evidence type="ECO:0008006" key="3">
    <source>
        <dbReference type="Google" id="ProtNLM"/>
    </source>
</evidence>